<dbReference type="PANTHER" id="PTHR15565">
    <property type="entry name" value="AATF PROTEIN APOPTOSIS ANTAGONIZING TRANSCRIPTION FACTOR"/>
    <property type="match status" value="1"/>
</dbReference>
<comment type="caution">
    <text evidence="6">The sequence shown here is derived from an EMBL/GenBank/DDBJ whole genome shotgun (WGS) entry which is preliminary data.</text>
</comment>
<dbReference type="Proteomes" id="UP000559027">
    <property type="component" value="Unassembled WGS sequence"/>
</dbReference>
<evidence type="ECO:0000259" key="5">
    <source>
        <dbReference type="Pfam" id="PF13339"/>
    </source>
</evidence>
<feature type="compositionally biased region" description="Acidic residues" evidence="3">
    <location>
        <begin position="109"/>
        <end position="136"/>
    </location>
</feature>
<evidence type="ECO:0000256" key="2">
    <source>
        <dbReference type="ARBA" id="ARBA00013850"/>
    </source>
</evidence>
<name>A0A8H5LLQ6_9AGAR</name>
<dbReference type="AlphaFoldDB" id="A0A8H5LLQ6"/>
<dbReference type="InterPro" id="IPR039223">
    <property type="entry name" value="AATF/Bfr2"/>
</dbReference>
<gene>
    <name evidence="6" type="ORF">D9756_002607</name>
</gene>
<evidence type="ECO:0000256" key="1">
    <source>
        <dbReference type="ARBA" id="ARBA00008966"/>
    </source>
</evidence>
<dbReference type="GO" id="GO:0000462">
    <property type="term" value="P:maturation of SSU-rRNA from tricistronic rRNA transcript (SSU-rRNA, 5.8S rRNA, LSU-rRNA)"/>
    <property type="evidence" value="ECO:0007669"/>
    <property type="project" value="TreeGrafter"/>
</dbReference>
<evidence type="ECO:0000313" key="6">
    <source>
        <dbReference type="EMBL" id="KAF5361749.1"/>
    </source>
</evidence>
<comment type="similarity">
    <text evidence="1">Belongs to the AATF family.</text>
</comment>
<dbReference type="InterPro" id="IPR025160">
    <property type="entry name" value="AATF"/>
</dbReference>
<accession>A0A8H5LLQ6</accession>
<proteinExistence type="inferred from homology"/>
<organism evidence="6 7">
    <name type="scientific">Leucocoprinus leucothites</name>
    <dbReference type="NCBI Taxonomy" id="201217"/>
    <lineage>
        <taxon>Eukaryota</taxon>
        <taxon>Fungi</taxon>
        <taxon>Dikarya</taxon>
        <taxon>Basidiomycota</taxon>
        <taxon>Agaricomycotina</taxon>
        <taxon>Agaricomycetes</taxon>
        <taxon>Agaricomycetidae</taxon>
        <taxon>Agaricales</taxon>
        <taxon>Agaricineae</taxon>
        <taxon>Agaricaceae</taxon>
        <taxon>Leucocoprinus</taxon>
    </lineage>
</organism>
<feature type="compositionally biased region" description="Basic and acidic residues" evidence="3">
    <location>
        <begin position="98"/>
        <end position="108"/>
    </location>
</feature>
<dbReference type="Pfam" id="PF08164">
    <property type="entry name" value="TRAUB"/>
    <property type="match status" value="1"/>
</dbReference>
<dbReference type="InterPro" id="IPR012617">
    <property type="entry name" value="AATF_C"/>
</dbReference>
<evidence type="ECO:0000313" key="7">
    <source>
        <dbReference type="Proteomes" id="UP000559027"/>
    </source>
</evidence>
<feature type="region of interest" description="Disordered" evidence="3">
    <location>
        <begin position="98"/>
        <end position="202"/>
    </location>
</feature>
<feature type="compositionally biased region" description="Basic and acidic residues" evidence="3">
    <location>
        <begin position="179"/>
        <end position="188"/>
    </location>
</feature>
<dbReference type="PANTHER" id="PTHR15565:SF0">
    <property type="entry name" value="PROTEIN AATF"/>
    <property type="match status" value="1"/>
</dbReference>
<evidence type="ECO:0000256" key="3">
    <source>
        <dbReference type="SAM" id="MobiDB-lite"/>
    </source>
</evidence>
<feature type="domain" description="Apoptosis-antagonizing transcription factor C-terminal" evidence="4">
    <location>
        <begin position="405"/>
        <end position="483"/>
    </location>
</feature>
<dbReference type="Pfam" id="PF13339">
    <property type="entry name" value="AATF-Che1"/>
    <property type="match status" value="1"/>
</dbReference>
<protein>
    <recommendedName>
        <fullName evidence="2">Protein BFR2</fullName>
    </recommendedName>
</protein>
<keyword evidence="7" id="KW-1185">Reference proteome</keyword>
<dbReference type="OrthoDB" id="5783963at2759"/>
<dbReference type="GO" id="GO:0005730">
    <property type="term" value="C:nucleolus"/>
    <property type="evidence" value="ECO:0007669"/>
    <property type="project" value="TreeGrafter"/>
</dbReference>
<dbReference type="EMBL" id="JAACJO010000002">
    <property type="protein sequence ID" value="KAF5361749.1"/>
    <property type="molecule type" value="Genomic_DNA"/>
</dbReference>
<sequence length="517" mass="58255">MNTQSVTVPFGACAVATPSNIFSVIRMSTGRISLAQQLVQLDRPAPVDYDPEDLAVHERGSDDEERNVSSAAREHYFEVGQSSLRKLHDSIADPKYEGVKTSRKKLLEISDEDEDEDEGDEDVAEDEGRDGEEDFFKEDALREEDPPSESEEDQEIESEAEEEEPENEKPSLPSTENLRPQEKSRTTDDLSNALQKTREEDLRKGKAVMRQLNMWGSLLDARIRLQKTTTTVNRIASSTSRSLLESPECQEELNKYLEESLLLAEDLFELQETILNMNEIATPPPRKKRRIQEDDDLESYTTYFAEASTSSVKLEQAVHPWLVQTLGKWSAKIQAVAPSVLLPSNRNAFSKNTQNITSAPQLVDEALLDHPRLLAKTRIPRGKAKNEPANGKEEDSEVFDDTDFYQQLLRDVIESRGEGADGADDWMALQREKKAKKKVDTKASKGRKIRYEVHEKLQNFMVPVPVVGAWHEEQTDELFASLLGKGFESSLADEALLPSEGIVEVEEAIKDGFRVFG</sequence>
<feature type="compositionally biased region" description="Acidic residues" evidence="3">
    <location>
        <begin position="146"/>
        <end position="166"/>
    </location>
</feature>
<evidence type="ECO:0000259" key="4">
    <source>
        <dbReference type="Pfam" id="PF08164"/>
    </source>
</evidence>
<reference evidence="6 7" key="1">
    <citation type="journal article" date="2020" name="ISME J.">
        <title>Uncovering the hidden diversity of litter-decomposition mechanisms in mushroom-forming fungi.</title>
        <authorList>
            <person name="Floudas D."/>
            <person name="Bentzer J."/>
            <person name="Ahren D."/>
            <person name="Johansson T."/>
            <person name="Persson P."/>
            <person name="Tunlid A."/>
        </authorList>
    </citation>
    <scope>NUCLEOTIDE SEQUENCE [LARGE SCALE GENOMIC DNA]</scope>
    <source>
        <strain evidence="6 7">CBS 146.42</strain>
    </source>
</reference>
<feature type="domain" description="AATF leucine zipper-containing" evidence="5">
    <location>
        <begin position="201"/>
        <end position="332"/>
    </location>
</feature>